<sequence length="161" mass="17045">MAGESVTLWKKGVQMLRNDSSKNFMRLSRNGSLTSYYYQCQPTETTPTGSTSATKSQASTATTTSSAASATGTQIRAVQDPVYHLYLQNSGGIPVLASESSSGRFIINSSIALISGSTNLYLNINASTTSYKPLAFDTTASTINWGLEGDTIITTNASPYG</sequence>
<organism evidence="2 3">
    <name type="scientific">Rhizoctonia solani</name>
    <dbReference type="NCBI Taxonomy" id="456999"/>
    <lineage>
        <taxon>Eukaryota</taxon>
        <taxon>Fungi</taxon>
        <taxon>Dikarya</taxon>
        <taxon>Basidiomycota</taxon>
        <taxon>Agaricomycotina</taxon>
        <taxon>Agaricomycetes</taxon>
        <taxon>Cantharellales</taxon>
        <taxon>Ceratobasidiaceae</taxon>
        <taxon>Rhizoctonia</taxon>
    </lineage>
</organism>
<accession>A0A8H3BFL6</accession>
<dbReference type="EMBL" id="CAJMWZ010002387">
    <property type="protein sequence ID" value="CAE6455180.1"/>
    <property type="molecule type" value="Genomic_DNA"/>
</dbReference>
<feature type="region of interest" description="Disordered" evidence="1">
    <location>
        <begin position="44"/>
        <end position="66"/>
    </location>
</feature>
<gene>
    <name evidence="2" type="ORF">RDB_LOCUS44825</name>
</gene>
<comment type="caution">
    <text evidence="2">The sequence shown here is derived from an EMBL/GenBank/DDBJ whole genome shotgun (WGS) entry which is preliminary data.</text>
</comment>
<name>A0A8H3BFL6_9AGAM</name>
<evidence type="ECO:0000256" key="1">
    <source>
        <dbReference type="SAM" id="MobiDB-lite"/>
    </source>
</evidence>
<feature type="non-terminal residue" evidence="2">
    <location>
        <position position="1"/>
    </location>
</feature>
<proteinExistence type="predicted"/>
<dbReference type="Proteomes" id="UP000663850">
    <property type="component" value="Unassembled WGS sequence"/>
</dbReference>
<dbReference type="AlphaFoldDB" id="A0A8H3BFL6"/>
<evidence type="ECO:0000313" key="3">
    <source>
        <dbReference type="Proteomes" id="UP000663850"/>
    </source>
</evidence>
<evidence type="ECO:0000313" key="2">
    <source>
        <dbReference type="EMBL" id="CAE6455180.1"/>
    </source>
</evidence>
<reference evidence="2" key="1">
    <citation type="submission" date="2021-01" db="EMBL/GenBank/DDBJ databases">
        <authorList>
            <person name="Kaushik A."/>
        </authorList>
    </citation>
    <scope>NUCLEOTIDE SEQUENCE</scope>
    <source>
        <strain evidence="2">Type strain: AG8-Rh-89/</strain>
    </source>
</reference>
<protein>
    <submittedName>
        <fullName evidence="2">Uncharacterized protein</fullName>
    </submittedName>
</protein>